<dbReference type="PANTHER" id="PTHR47633">
    <property type="entry name" value="IMMUNOGLOBULIN"/>
    <property type="match status" value="1"/>
</dbReference>
<evidence type="ECO:0000256" key="4">
    <source>
        <dbReference type="ARBA" id="ARBA00022737"/>
    </source>
</evidence>
<dbReference type="InterPro" id="IPR013098">
    <property type="entry name" value="Ig_I-set"/>
</dbReference>
<dbReference type="PANTHER" id="PTHR47633:SF3">
    <property type="entry name" value="STRIATED MUSCLE PREFERENTIALLY EXPRESSED PROTEIN KINASE"/>
    <property type="match status" value="1"/>
</dbReference>
<comment type="similarity">
    <text evidence="2">Belongs to the protein kinase superfamily. CAMK Ser/Thr protein kinase family.</text>
</comment>
<reference evidence="8 9" key="1">
    <citation type="journal article" date="2018" name="Gigascience">
        <title>Genomes of trombidid mites reveal novel predicted allergens and laterally-transferred genes associated with secondary metabolism.</title>
        <authorList>
            <person name="Dong X."/>
            <person name="Chaisiri K."/>
            <person name="Xia D."/>
            <person name="Armstrong S.D."/>
            <person name="Fang Y."/>
            <person name="Donnelly M.J."/>
            <person name="Kadowaki T."/>
            <person name="McGarry J.W."/>
            <person name="Darby A.C."/>
            <person name="Makepeace B.L."/>
        </authorList>
    </citation>
    <scope>NUCLEOTIDE SEQUENCE [LARGE SCALE GENOMIC DNA]</scope>
    <source>
        <strain evidence="8">UoL-WK</strain>
    </source>
</reference>
<dbReference type="EMBL" id="NCKU01003579">
    <property type="protein sequence ID" value="RWS07257.1"/>
    <property type="molecule type" value="Genomic_DNA"/>
</dbReference>
<evidence type="ECO:0000256" key="1">
    <source>
        <dbReference type="ARBA" id="ARBA00004496"/>
    </source>
</evidence>
<evidence type="ECO:0000259" key="7">
    <source>
        <dbReference type="PROSITE" id="PS50835"/>
    </source>
</evidence>
<dbReference type="PROSITE" id="PS50835">
    <property type="entry name" value="IG_LIKE"/>
    <property type="match status" value="1"/>
</dbReference>
<dbReference type="Gene3D" id="2.60.40.10">
    <property type="entry name" value="Immunoglobulins"/>
    <property type="match status" value="1"/>
</dbReference>
<organism evidence="8 9">
    <name type="scientific">Dinothrombium tinctorium</name>
    <dbReference type="NCBI Taxonomy" id="1965070"/>
    <lineage>
        <taxon>Eukaryota</taxon>
        <taxon>Metazoa</taxon>
        <taxon>Ecdysozoa</taxon>
        <taxon>Arthropoda</taxon>
        <taxon>Chelicerata</taxon>
        <taxon>Arachnida</taxon>
        <taxon>Acari</taxon>
        <taxon>Acariformes</taxon>
        <taxon>Trombidiformes</taxon>
        <taxon>Prostigmata</taxon>
        <taxon>Anystina</taxon>
        <taxon>Parasitengona</taxon>
        <taxon>Trombidioidea</taxon>
        <taxon>Trombidiidae</taxon>
        <taxon>Dinothrombium</taxon>
    </lineage>
</organism>
<keyword evidence="9" id="KW-1185">Reference proteome</keyword>
<dbReference type="InterPro" id="IPR013783">
    <property type="entry name" value="Ig-like_fold"/>
</dbReference>
<evidence type="ECO:0000256" key="6">
    <source>
        <dbReference type="ARBA" id="ARBA00023319"/>
    </source>
</evidence>
<feature type="domain" description="Ig-like" evidence="7">
    <location>
        <begin position="39"/>
        <end position="127"/>
    </location>
</feature>
<comment type="subcellular location">
    <subcellularLocation>
        <location evidence="1">Cytoplasm</location>
    </subcellularLocation>
</comment>
<evidence type="ECO:0000256" key="5">
    <source>
        <dbReference type="ARBA" id="ARBA00023157"/>
    </source>
</evidence>
<keyword evidence="6" id="KW-0393">Immunoglobulin domain</keyword>
<keyword evidence="5" id="KW-1015">Disulfide bond</keyword>
<keyword evidence="3" id="KW-0963">Cytoplasm</keyword>
<dbReference type="InterPro" id="IPR036179">
    <property type="entry name" value="Ig-like_dom_sf"/>
</dbReference>
<evidence type="ECO:0000313" key="8">
    <source>
        <dbReference type="EMBL" id="RWS07257.1"/>
    </source>
</evidence>
<dbReference type="Proteomes" id="UP000285301">
    <property type="component" value="Unassembled WGS sequence"/>
</dbReference>
<dbReference type="AlphaFoldDB" id="A0A443QW55"/>
<evidence type="ECO:0000313" key="9">
    <source>
        <dbReference type="Proteomes" id="UP000285301"/>
    </source>
</evidence>
<evidence type="ECO:0000256" key="3">
    <source>
        <dbReference type="ARBA" id="ARBA00022490"/>
    </source>
</evidence>
<dbReference type="GO" id="GO:0005737">
    <property type="term" value="C:cytoplasm"/>
    <property type="evidence" value="ECO:0007669"/>
    <property type="project" value="UniProtKB-SubCell"/>
</dbReference>
<dbReference type="InterPro" id="IPR007110">
    <property type="entry name" value="Ig-like_dom"/>
</dbReference>
<dbReference type="SUPFAM" id="SSF48726">
    <property type="entry name" value="Immunoglobulin"/>
    <property type="match status" value="1"/>
</dbReference>
<dbReference type="FunFam" id="2.60.40.10:FF:000147">
    <property type="entry name" value="Myosin light chain kinase"/>
    <property type="match status" value="1"/>
</dbReference>
<name>A0A443QW55_9ACAR</name>
<dbReference type="OrthoDB" id="6070751at2759"/>
<dbReference type="Pfam" id="PF07679">
    <property type="entry name" value="I-set"/>
    <property type="match status" value="1"/>
</dbReference>
<dbReference type="GO" id="GO:0004674">
    <property type="term" value="F:protein serine/threonine kinase activity"/>
    <property type="evidence" value="ECO:0007669"/>
    <property type="project" value="UniProtKB-KW"/>
</dbReference>
<comment type="caution">
    <text evidence="8">The sequence shown here is derived from an EMBL/GenBank/DDBJ whole genome shotgun (WGS) entry which is preliminary data.</text>
</comment>
<accession>A0A443QW55</accession>
<sequence>MLNAIKFLIDSKSVIKEVSASVANEESKISSSLEEKEKPVFKKPLNIVSEHSGETASFECEIESSSPLSVQWMKNNEKISSSDRLKVSSIGKKHTLTVKNINAEDASLYTIVATNEAGSVSSSATLSVKPGDSRPCTPGGTLLPHAPVFKIKLKDTELIEDSTVRFELLVRGMPHPTIEL</sequence>
<dbReference type="InterPro" id="IPR003598">
    <property type="entry name" value="Ig_sub2"/>
</dbReference>
<protein>
    <submittedName>
        <fullName evidence="8">Muscle M-line assembly protein unc-89-like protein</fullName>
    </submittedName>
</protein>
<keyword evidence="4" id="KW-0677">Repeat</keyword>
<proteinExistence type="inferred from homology"/>
<dbReference type="SMART" id="SM00408">
    <property type="entry name" value="IGc2"/>
    <property type="match status" value="1"/>
</dbReference>
<dbReference type="SMART" id="SM00409">
    <property type="entry name" value="IG"/>
    <property type="match status" value="1"/>
</dbReference>
<gene>
    <name evidence="8" type="ORF">B4U79_18221</name>
</gene>
<dbReference type="InterPro" id="IPR003599">
    <property type="entry name" value="Ig_sub"/>
</dbReference>
<evidence type="ECO:0000256" key="2">
    <source>
        <dbReference type="ARBA" id="ARBA00006692"/>
    </source>
</evidence>
<dbReference type="STRING" id="1965070.A0A443QW55"/>